<name>X1T7V1_9ZZZZ</name>
<dbReference type="AlphaFoldDB" id="X1T7V1"/>
<accession>X1T7V1</accession>
<keyword evidence="1" id="KW-0812">Transmembrane</keyword>
<feature type="non-terminal residue" evidence="2">
    <location>
        <position position="1"/>
    </location>
</feature>
<evidence type="ECO:0000256" key="1">
    <source>
        <dbReference type="SAM" id="Phobius"/>
    </source>
</evidence>
<feature type="transmembrane region" description="Helical" evidence="1">
    <location>
        <begin position="75"/>
        <end position="96"/>
    </location>
</feature>
<organism evidence="2">
    <name type="scientific">marine sediment metagenome</name>
    <dbReference type="NCBI Taxonomy" id="412755"/>
    <lineage>
        <taxon>unclassified sequences</taxon>
        <taxon>metagenomes</taxon>
        <taxon>ecological metagenomes</taxon>
    </lineage>
</organism>
<gene>
    <name evidence="2" type="ORF">S12H4_25000</name>
</gene>
<keyword evidence="1" id="KW-0472">Membrane</keyword>
<protein>
    <submittedName>
        <fullName evidence="2">Uncharacterized protein</fullName>
    </submittedName>
</protein>
<feature type="transmembrane region" description="Helical" evidence="1">
    <location>
        <begin position="103"/>
        <end position="119"/>
    </location>
</feature>
<evidence type="ECO:0000313" key="2">
    <source>
        <dbReference type="EMBL" id="GAI83630.1"/>
    </source>
</evidence>
<keyword evidence="1" id="KW-1133">Transmembrane helix</keyword>
<dbReference type="EMBL" id="BARW01013792">
    <property type="protein sequence ID" value="GAI83630.1"/>
    <property type="molecule type" value="Genomic_DNA"/>
</dbReference>
<proteinExistence type="predicted"/>
<feature type="non-terminal residue" evidence="2">
    <location>
        <position position="120"/>
    </location>
</feature>
<sequence>AIVLMLETILFAFLFFILVGPLSLFFFGVGIAACWLEKKLKKSVPKAINAVVFKAIAALLLLAMGFFLNLAFFEIYFWVPFLFTAFFAGFAAAGYACFKKKDIKLAAICFIGLFLALLAI</sequence>
<comment type="caution">
    <text evidence="2">The sequence shown here is derived from an EMBL/GenBank/DDBJ whole genome shotgun (WGS) entry which is preliminary data.</text>
</comment>
<reference evidence="2" key="1">
    <citation type="journal article" date="2014" name="Front. Microbiol.">
        <title>High frequency of phylogenetically diverse reductive dehalogenase-homologous genes in deep subseafloor sedimentary metagenomes.</title>
        <authorList>
            <person name="Kawai M."/>
            <person name="Futagami T."/>
            <person name="Toyoda A."/>
            <person name="Takaki Y."/>
            <person name="Nishi S."/>
            <person name="Hori S."/>
            <person name="Arai W."/>
            <person name="Tsubouchi T."/>
            <person name="Morono Y."/>
            <person name="Uchiyama I."/>
            <person name="Ito T."/>
            <person name="Fujiyama A."/>
            <person name="Inagaki F."/>
            <person name="Takami H."/>
        </authorList>
    </citation>
    <scope>NUCLEOTIDE SEQUENCE</scope>
    <source>
        <strain evidence="2">Expedition CK06-06</strain>
    </source>
</reference>
<feature type="transmembrane region" description="Helical" evidence="1">
    <location>
        <begin position="48"/>
        <end position="69"/>
    </location>
</feature>
<feature type="transmembrane region" description="Helical" evidence="1">
    <location>
        <begin position="12"/>
        <end position="36"/>
    </location>
</feature>